<evidence type="ECO:0000313" key="3">
    <source>
        <dbReference type="Proteomes" id="UP000324767"/>
    </source>
</evidence>
<feature type="signal peptide" evidence="1">
    <location>
        <begin position="1"/>
        <end position="21"/>
    </location>
</feature>
<feature type="chain" id="PRO_5024419791" evidence="1">
    <location>
        <begin position="22"/>
        <end position="172"/>
    </location>
</feature>
<reference evidence="2 3" key="1">
    <citation type="submission" date="2019-09" db="EMBL/GenBank/DDBJ databases">
        <title>The hologenome of the rock-dwelling lichen Lasallia pustulata.</title>
        <authorList>
            <person name="Greshake Tzovaras B."/>
            <person name="Segers F."/>
            <person name="Bicker A."/>
            <person name="Dal Grande F."/>
            <person name="Otte J."/>
            <person name="Hankeln T."/>
            <person name="Schmitt I."/>
            <person name="Ebersberger I."/>
        </authorList>
    </citation>
    <scope>NUCLEOTIDE SEQUENCE [LARGE SCALE GENOMIC DNA]</scope>
    <source>
        <strain evidence="2">A1-1</strain>
    </source>
</reference>
<keyword evidence="1" id="KW-0732">Signal</keyword>
<name>A0A5M8PCY3_9LECA</name>
<gene>
    <name evidence="2" type="ORF">FRX48_09131</name>
</gene>
<dbReference type="EMBL" id="VXIT01000020">
    <property type="protein sequence ID" value="KAA6407065.1"/>
    <property type="molecule type" value="Genomic_DNA"/>
</dbReference>
<comment type="caution">
    <text evidence="2">The sequence shown here is derived from an EMBL/GenBank/DDBJ whole genome shotgun (WGS) entry which is preliminary data.</text>
</comment>
<dbReference type="AlphaFoldDB" id="A0A5M8PCY3"/>
<protein>
    <submittedName>
        <fullName evidence="2">Uncharacterized protein</fullName>
    </submittedName>
</protein>
<proteinExistence type="predicted"/>
<organism evidence="2 3">
    <name type="scientific">Lasallia pustulata</name>
    <dbReference type="NCBI Taxonomy" id="136370"/>
    <lineage>
        <taxon>Eukaryota</taxon>
        <taxon>Fungi</taxon>
        <taxon>Dikarya</taxon>
        <taxon>Ascomycota</taxon>
        <taxon>Pezizomycotina</taxon>
        <taxon>Lecanoromycetes</taxon>
        <taxon>OSLEUM clade</taxon>
        <taxon>Umbilicariomycetidae</taxon>
        <taxon>Umbilicariales</taxon>
        <taxon>Umbilicariaceae</taxon>
        <taxon>Lasallia</taxon>
    </lineage>
</organism>
<sequence length="172" mass="18492">MRALPALLTALSALSLPLTFASPTSSSLALRSDINSNVPTALTERPGPFRPRGNPTPIYIPAINSQTYVILRAVAPIAGIPIRVLLAKVLRLFLEHLRDSSDGPIAGGGFQTGVPFFLKVRNANNHQITYGVMCRALEAMADWMAEHGDALVVYEIWDGDNMVGNGVVAKKD</sequence>
<evidence type="ECO:0000313" key="2">
    <source>
        <dbReference type="EMBL" id="KAA6407065.1"/>
    </source>
</evidence>
<accession>A0A5M8PCY3</accession>
<evidence type="ECO:0000256" key="1">
    <source>
        <dbReference type="SAM" id="SignalP"/>
    </source>
</evidence>
<dbReference type="Proteomes" id="UP000324767">
    <property type="component" value="Unassembled WGS sequence"/>
</dbReference>